<reference evidence="1 2" key="1">
    <citation type="submission" date="2017-06" db="EMBL/GenBank/DDBJ databases">
        <authorList>
            <consortium name="Pathogen Informatics"/>
        </authorList>
    </citation>
    <scope>NUCLEOTIDE SEQUENCE [LARGE SCALE GENOMIC DNA]</scope>
    <source>
        <strain evidence="1 2">NCTC11291</strain>
    </source>
</reference>
<protein>
    <recommendedName>
        <fullName evidence="3">Bacteriocin</fullName>
    </recommendedName>
</protein>
<dbReference type="KEGG" id="saco:SAME_02405"/>
<gene>
    <name evidence="1" type="ORF">SAMEA4504048_02405</name>
</gene>
<evidence type="ECO:0008006" key="3">
    <source>
        <dbReference type="Google" id="ProtNLM"/>
    </source>
</evidence>
<evidence type="ECO:0000313" key="1">
    <source>
        <dbReference type="EMBL" id="SNV47669.1"/>
    </source>
</evidence>
<dbReference type="AlphaFoldDB" id="A0A239XL08"/>
<proteinExistence type="predicted"/>
<name>A0A239XL08_STRAI</name>
<accession>A0A239XL08</accession>
<dbReference type="RefSeq" id="WP_269457192.1">
    <property type="nucleotide sequence ID" value="NZ_LT906454.1"/>
</dbReference>
<sequence>MTTSIKDFAKNFQVLNSAQLKAVIGGNGGIVQPLSIDRRKKKFG</sequence>
<organism evidence="1 2">
    <name type="scientific">Streptococcus acidominimus</name>
    <dbReference type="NCBI Taxonomy" id="1326"/>
    <lineage>
        <taxon>Bacteria</taxon>
        <taxon>Bacillati</taxon>
        <taxon>Bacillota</taxon>
        <taxon>Bacilli</taxon>
        <taxon>Lactobacillales</taxon>
        <taxon>Streptococcaceae</taxon>
        <taxon>Streptococcus</taxon>
    </lineage>
</organism>
<evidence type="ECO:0000313" key="2">
    <source>
        <dbReference type="Proteomes" id="UP000215144"/>
    </source>
</evidence>
<dbReference type="EMBL" id="LT906454">
    <property type="protein sequence ID" value="SNV47669.1"/>
    <property type="molecule type" value="Genomic_DNA"/>
</dbReference>
<dbReference type="Proteomes" id="UP000215144">
    <property type="component" value="Chromosome 1"/>
</dbReference>